<protein>
    <recommendedName>
        <fullName evidence="3">PKD domain-containing protein</fullName>
    </recommendedName>
</protein>
<evidence type="ECO:0000256" key="1">
    <source>
        <dbReference type="SAM" id="Phobius"/>
    </source>
</evidence>
<keyword evidence="1" id="KW-0812">Transmembrane</keyword>
<accession>X1FN70</accession>
<proteinExistence type="predicted"/>
<gene>
    <name evidence="2" type="ORF">S03H2_15243</name>
</gene>
<feature type="transmembrane region" description="Helical" evidence="1">
    <location>
        <begin position="104"/>
        <end position="123"/>
    </location>
</feature>
<reference evidence="2" key="1">
    <citation type="journal article" date="2014" name="Front. Microbiol.">
        <title>High frequency of phylogenetically diverse reductive dehalogenase-homologous genes in deep subseafloor sedimentary metagenomes.</title>
        <authorList>
            <person name="Kawai M."/>
            <person name="Futagami T."/>
            <person name="Toyoda A."/>
            <person name="Takaki Y."/>
            <person name="Nishi S."/>
            <person name="Hori S."/>
            <person name="Arai W."/>
            <person name="Tsubouchi T."/>
            <person name="Morono Y."/>
            <person name="Uchiyama I."/>
            <person name="Ito T."/>
            <person name="Fujiyama A."/>
            <person name="Inagaki F."/>
            <person name="Takami H."/>
        </authorList>
    </citation>
    <scope>NUCLEOTIDE SEQUENCE</scope>
    <source>
        <strain evidence="2">Expedition CK06-06</strain>
    </source>
</reference>
<evidence type="ECO:0000313" key="2">
    <source>
        <dbReference type="EMBL" id="GAH47116.1"/>
    </source>
</evidence>
<dbReference type="EMBL" id="BARU01007742">
    <property type="protein sequence ID" value="GAH47116.1"/>
    <property type="molecule type" value="Genomic_DNA"/>
</dbReference>
<sequence length="185" mass="20965">MINISSQINAEPGDDVTLEVILMDTYFGDTIKDAVVTYRWAYGQGELLDLNNTGTYEGFLENVPEGTYTITINAFKSDNYDFITKEITLIVTRTETGPGPDLSWLVYILIGAIISLVGIFTLYQKTLKYPPTVRKSRKIRKKIRKGKKTKPVKDIASREDLIKAHIESNVETISLKFCIWFSKAE</sequence>
<name>X1FN70_9ZZZZ</name>
<keyword evidence="1" id="KW-1133">Transmembrane helix</keyword>
<organism evidence="2">
    <name type="scientific">marine sediment metagenome</name>
    <dbReference type="NCBI Taxonomy" id="412755"/>
    <lineage>
        <taxon>unclassified sequences</taxon>
        <taxon>metagenomes</taxon>
        <taxon>ecological metagenomes</taxon>
    </lineage>
</organism>
<keyword evidence="1" id="KW-0472">Membrane</keyword>
<dbReference type="AlphaFoldDB" id="X1FN70"/>
<comment type="caution">
    <text evidence="2">The sequence shown here is derived from an EMBL/GenBank/DDBJ whole genome shotgun (WGS) entry which is preliminary data.</text>
</comment>
<evidence type="ECO:0008006" key="3">
    <source>
        <dbReference type="Google" id="ProtNLM"/>
    </source>
</evidence>